<dbReference type="CDD" id="cd00130">
    <property type="entry name" value="PAS"/>
    <property type="match status" value="1"/>
</dbReference>
<protein>
    <submittedName>
        <fullName evidence="2">PAS domain S-box-containing protein</fullName>
    </submittedName>
</protein>
<evidence type="ECO:0000313" key="2">
    <source>
        <dbReference type="EMBL" id="SDD37139.1"/>
    </source>
</evidence>
<dbReference type="SUPFAM" id="SSF55785">
    <property type="entry name" value="PYP-like sensor domain (PAS domain)"/>
    <property type="match status" value="1"/>
</dbReference>
<dbReference type="NCBIfam" id="TIGR00229">
    <property type="entry name" value="sensory_box"/>
    <property type="match status" value="1"/>
</dbReference>
<dbReference type="STRING" id="168276.SAMN05444580_10494"/>
<dbReference type="InterPro" id="IPR000014">
    <property type="entry name" value="PAS"/>
</dbReference>
<evidence type="ECO:0000313" key="3">
    <source>
        <dbReference type="Proteomes" id="UP000199417"/>
    </source>
</evidence>
<dbReference type="EMBL" id="FNAB01000004">
    <property type="protein sequence ID" value="SDD37139.1"/>
    <property type="molecule type" value="Genomic_DNA"/>
</dbReference>
<feature type="domain" description="PAS" evidence="1">
    <location>
        <begin position="9"/>
        <end position="79"/>
    </location>
</feature>
<dbReference type="Gene3D" id="3.30.450.20">
    <property type="entry name" value="PAS domain"/>
    <property type="match status" value="1"/>
</dbReference>
<organism evidence="2 3">
    <name type="scientific">Rhodococcus tukisamuensis</name>
    <dbReference type="NCBI Taxonomy" id="168276"/>
    <lineage>
        <taxon>Bacteria</taxon>
        <taxon>Bacillati</taxon>
        <taxon>Actinomycetota</taxon>
        <taxon>Actinomycetes</taxon>
        <taxon>Mycobacteriales</taxon>
        <taxon>Nocardiaceae</taxon>
        <taxon>Rhodococcus</taxon>
    </lineage>
</organism>
<gene>
    <name evidence="2" type="ORF">SAMN05444580_10494</name>
</gene>
<name>A0A1G6U747_9NOCA</name>
<dbReference type="Pfam" id="PF08447">
    <property type="entry name" value="PAS_3"/>
    <property type="match status" value="1"/>
</dbReference>
<proteinExistence type="predicted"/>
<dbReference type="Proteomes" id="UP000199417">
    <property type="component" value="Unassembled WGS sequence"/>
</dbReference>
<dbReference type="PROSITE" id="PS50112">
    <property type="entry name" value="PAS"/>
    <property type="match status" value="1"/>
</dbReference>
<accession>A0A1G6U747</accession>
<evidence type="ECO:0000259" key="1">
    <source>
        <dbReference type="PROSITE" id="PS50112"/>
    </source>
</evidence>
<reference evidence="2 3" key="1">
    <citation type="submission" date="2016-10" db="EMBL/GenBank/DDBJ databases">
        <authorList>
            <person name="de Groot N.N."/>
        </authorList>
    </citation>
    <scope>NUCLEOTIDE SEQUENCE [LARGE SCALE GENOMIC DNA]</scope>
    <source>
        <strain evidence="2 3">JCM 11308</strain>
    </source>
</reference>
<sequence>MTGPSRGLSPEEYRHLLSRNPIAMMVHDQNSRLLEANQACAHLLGYSLTEILRLDARDLVHPDDHVERDRETDALMSGAVDSVSASARKLLRKDGETLWVQASKSVIRGDNFGKIMVFFDKSWTFEVWREGETRA</sequence>
<dbReference type="SMART" id="SM00091">
    <property type="entry name" value="PAS"/>
    <property type="match status" value="1"/>
</dbReference>
<keyword evidence="3" id="KW-1185">Reference proteome</keyword>
<dbReference type="InterPro" id="IPR013655">
    <property type="entry name" value="PAS_fold_3"/>
</dbReference>
<dbReference type="AlphaFoldDB" id="A0A1G6U747"/>
<dbReference type="InterPro" id="IPR035965">
    <property type="entry name" value="PAS-like_dom_sf"/>
</dbReference>